<keyword evidence="2" id="KW-0732">Signal</keyword>
<feature type="transmembrane region" description="Helical" evidence="1">
    <location>
        <begin position="177"/>
        <end position="196"/>
    </location>
</feature>
<sequence>MWETMGWTNGLKGLITLLIVFHHASLAFHPSEATLDCFGRGIHGIWHTSIIEALVGSQFLVFLYFTLSGYVISLRHFSSLYLRDKGSLGLVHQIGQICLHRLLTLVATVIISTCGSLYLWFLGAYALINNGEFGSQWAKDVSLKQDRANWREVVVDNFKIFFYVWFDPSQASKYNHAQWTLCSELFGMIGVFLFAISTLSLKSLSRKIVGIILIASMYLSRWIGPASFLLGGLMADIHMEKLFSDPSNQHMSPVIPRAYCNLGAISLILWACIITSFPTYQSFNQIPHQIYLIVQTWFEGNPVKIGQFFSSIGAAITLPAVLISSDCKEFLSHEVLCSLGDISLSLYFTHLPILFLIGSVTLKVGIKFEIPATILWYIIQPFWISAALAMAWTISELSDDLINWKTNFRLVKSIYNYFSYHDPPTYQESYQVLGDSNTLSIIIVENNDFKEYLR</sequence>
<evidence type="ECO:0000256" key="2">
    <source>
        <dbReference type="SAM" id="SignalP"/>
    </source>
</evidence>
<feature type="transmembrane region" description="Helical" evidence="1">
    <location>
        <begin position="374"/>
        <end position="394"/>
    </location>
</feature>
<keyword evidence="5" id="KW-1185">Reference proteome</keyword>
<feature type="transmembrane region" description="Helical" evidence="1">
    <location>
        <begin position="305"/>
        <end position="324"/>
    </location>
</feature>
<comment type="caution">
    <text evidence="4">The sequence shown here is derived from an EMBL/GenBank/DDBJ whole genome shotgun (WGS) entry which is preliminary data.</text>
</comment>
<dbReference type="InterPro" id="IPR002656">
    <property type="entry name" value="Acyl_transf_3_dom"/>
</dbReference>
<feature type="chain" id="PRO_5040464378" description="Acyltransferase 3 domain-containing protein" evidence="2">
    <location>
        <begin position="28"/>
        <end position="454"/>
    </location>
</feature>
<proteinExistence type="predicted"/>
<feature type="transmembrane region" description="Helical" evidence="1">
    <location>
        <begin position="344"/>
        <end position="362"/>
    </location>
</feature>
<gene>
    <name evidence="4" type="ORF">CROQUDRAFT_43678</name>
</gene>
<feature type="transmembrane region" description="Helical" evidence="1">
    <location>
        <begin position="254"/>
        <end position="277"/>
    </location>
</feature>
<dbReference type="Proteomes" id="UP000886653">
    <property type="component" value="Unassembled WGS sequence"/>
</dbReference>
<keyword evidence="1" id="KW-0812">Transmembrane</keyword>
<dbReference type="PANTHER" id="PTHR23028:SF134">
    <property type="entry name" value="PUTATIVE (AFU_ORTHOLOGUE AFUA_4G08520)-RELATED"/>
    <property type="match status" value="1"/>
</dbReference>
<reference evidence="4" key="1">
    <citation type="submission" date="2013-11" db="EMBL/GenBank/DDBJ databases">
        <title>Genome sequence of the fusiform rust pathogen reveals effectors for host alternation and coevolution with pine.</title>
        <authorList>
            <consortium name="DOE Joint Genome Institute"/>
            <person name="Smith K."/>
            <person name="Pendleton A."/>
            <person name="Kubisiak T."/>
            <person name="Anderson C."/>
            <person name="Salamov A."/>
            <person name="Aerts A."/>
            <person name="Riley R."/>
            <person name="Clum A."/>
            <person name="Lindquist E."/>
            <person name="Ence D."/>
            <person name="Campbell M."/>
            <person name="Kronenberg Z."/>
            <person name="Feau N."/>
            <person name="Dhillon B."/>
            <person name="Hamelin R."/>
            <person name="Burleigh J."/>
            <person name="Smith J."/>
            <person name="Yandell M."/>
            <person name="Nelson C."/>
            <person name="Grigoriev I."/>
            <person name="Davis J."/>
        </authorList>
    </citation>
    <scope>NUCLEOTIDE SEQUENCE</scope>
    <source>
        <strain evidence="4">G11</strain>
    </source>
</reference>
<organism evidence="4 5">
    <name type="scientific">Cronartium quercuum f. sp. fusiforme G11</name>
    <dbReference type="NCBI Taxonomy" id="708437"/>
    <lineage>
        <taxon>Eukaryota</taxon>
        <taxon>Fungi</taxon>
        <taxon>Dikarya</taxon>
        <taxon>Basidiomycota</taxon>
        <taxon>Pucciniomycotina</taxon>
        <taxon>Pucciniomycetes</taxon>
        <taxon>Pucciniales</taxon>
        <taxon>Coleosporiaceae</taxon>
        <taxon>Cronartium</taxon>
    </lineage>
</organism>
<accession>A0A9P6TCM0</accession>
<feature type="transmembrane region" description="Helical" evidence="1">
    <location>
        <begin position="208"/>
        <end position="234"/>
    </location>
</feature>
<feature type="transmembrane region" description="Helical" evidence="1">
    <location>
        <begin position="49"/>
        <end position="73"/>
    </location>
</feature>
<dbReference type="Pfam" id="PF01757">
    <property type="entry name" value="Acyl_transf_3"/>
    <property type="match status" value="1"/>
</dbReference>
<feature type="signal peptide" evidence="2">
    <location>
        <begin position="1"/>
        <end position="27"/>
    </location>
</feature>
<dbReference type="InterPro" id="IPR050879">
    <property type="entry name" value="Acyltransferase_3"/>
</dbReference>
<dbReference type="GO" id="GO:0016747">
    <property type="term" value="F:acyltransferase activity, transferring groups other than amino-acyl groups"/>
    <property type="evidence" value="ECO:0007669"/>
    <property type="project" value="InterPro"/>
</dbReference>
<keyword evidence="1" id="KW-0472">Membrane</keyword>
<evidence type="ECO:0000313" key="5">
    <source>
        <dbReference type="Proteomes" id="UP000886653"/>
    </source>
</evidence>
<name>A0A9P6TCM0_9BASI</name>
<evidence type="ECO:0000256" key="1">
    <source>
        <dbReference type="SAM" id="Phobius"/>
    </source>
</evidence>
<dbReference type="PANTHER" id="PTHR23028">
    <property type="entry name" value="ACETYLTRANSFERASE"/>
    <property type="match status" value="1"/>
</dbReference>
<keyword evidence="1" id="KW-1133">Transmembrane helix</keyword>
<dbReference type="AlphaFoldDB" id="A0A9P6TCM0"/>
<feature type="transmembrane region" description="Helical" evidence="1">
    <location>
        <begin position="102"/>
        <end position="128"/>
    </location>
</feature>
<evidence type="ECO:0000259" key="3">
    <source>
        <dbReference type="Pfam" id="PF01757"/>
    </source>
</evidence>
<dbReference type="EMBL" id="MU167254">
    <property type="protein sequence ID" value="KAG0146904.1"/>
    <property type="molecule type" value="Genomic_DNA"/>
</dbReference>
<dbReference type="OrthoDB" id="5819582at2759"/>
<feature type="domain" description="Acyltransferase 3" evidence="3">
    <location>
        <begin position="7"/>
        <end position="390"/>
    </location>
</feature>
<evidence type="ECO:0000313" key="4">
    <source>
        <dbReference type="EMBL" id="KAG0146904.1"/>
    </source>
</evidence>
<protein>
    <recommendedName>
        <fullName evidence="3">Acyltransferase 3 domain-containing protein</fullName>
    </recommendedName>
</protein>